<evidence type="ECO:0000256" key="4">
    <source>
        <dbReference type="PROSITE-ProRule" id="PRU00808"/>
    </source>
</evidence>
<dbReference type="PANTHER" id="PTHR11599">
    <property type="entry name" value="PROTEASOME SUBUNIT ALPHA/BETA"/>
    <property type="match status" value="1"/>
</dbReference>
<dbReference type="InterPro" id="IPR029055">
    <property type="entry name" value="Ntn_hydrolases_N"/>
</dbReference>
<dbReference type="InterPro" id="IPR001353">
    <property type="entry name" value="Proteasome_sua/b"/>
</dbReference>
<comment type="caution">
    <text evidence="7">The sequence shown here is derived from an EMBL/GenBank/DDBJ whole genome shotgun (WGS) entry which is preliminary data.</text>
</comment>
<dbReference type="AlphaFoldDB" id="A0A7C4NPE6"/>
<evidence type="ECO:0000256" key="2">
    <source>
        <dbReference type="ARBA" id="ARBA00022490"/>
    </source>
</evidence>
<dbReference type="GO" id="GO:0010498">
    <property type="term" value="P:proteasomal protein catabolic process"/>
    <property type="evidence" value="ECO:0007669"/>
    <property type="project" value="UniProtKB-ARBA"/>
</dbReference>
<dbReference type="PROSITE" id="PS51475">
    <property type="entry name" value="PROTEASOME_ALPHA_2"/>
    <property type="match status" value="1"/>
</dbReference>
<dbReference type="GO" id="GO:0005737">
    <property type="term" value="C:cytoplasm"/>
    <property type="evidence" value="ECO:0007669"/>
    <property type="project" value="UniProtKB-SubCell"/>
</dbReference>
<keyword evidence="7" id="KW-0378">Hydrolase</keyword>
<dbReference type="InterPro" id="IPR050115">
    <property type="entry name" value="Proteasome_alpha"/>
</dbReference>
<organism evidence="7">
    <name type="scientific">Staphylothermus marinus</name>
    <dbReference type="NCBI Taxonomy" id="2280"/>
    <lineage>
        <taxon>Archaea</taxon>
        <taxon>Thermoproteota</taxon>
        <taxon>Thermoprotei</taxon>
        <taxon>Desulfurococcales</taxon>
        <taxon>Desulfurococcaceae</taxon>
        <taxon>Staphylothermus</taxon>
    </lineage>
</organism>
<dbReference type="InterPro" id="IPR000426">
    <property type="entry name" value="Proteasome_asu_N"/>
</dbReference>
<evidence type="ECO:0000256" key="3">
    <source>
        <dbReference type="ARBA" id="ARBA00022942"/>
    </source>
</evidence>
<dbReference type="GO" id="GO:0006511">
    <property type="term" value="P:ubiquitin-dependent protein catabolic process"/>
    <property type="evidence" value="ECO:0007669"/>
    <property type="project" value="InterPro"/>
</dbReference>
<accession>A0A7C4NPE6</accession>
<dbReference type="FunFam" id="3.60.20.10:FF:000004">
    <property type="entry name" value="Proteasome subunit alpha type-4"/>
    <property type="match status" value="1"/>
</dbReference>
<keyword evidence="3 4" id="KW-0647">Proteasome</keyword>
<name>A0A7C4NPE6_STAMA</name>
<dbReference type="EMBL" id="DTBE01000103">
    <property type="protein sequence ID" value="HGQ59846.1"/>
    <property type="molecule type" value="Genomic_DNA"/>
</dbReference>
<gene>
    <name evidence="7" type="primary">psmA</name>
    <name evidence="6" type="ORF">ENU09_03945</name>
    <name evidence="7" type="ORF">ENU20_02180</name>
</gene>
<comment type="similarity">
    <text evidence="4">Belongs to the peptidase T1A family.</text>
</comment>
<proteinExistence type="inferred from homology"/>
<dbReference type="EMBL" id="DTBP01000015">
    <property type="protein sequence ID" value="HGQ73869.1"/>
    <property type="molecule type" value="Genomic_DNA"/>
</dbReference>
<evidence type="ECO:0000313" key="6">
    <source>
        <dbReference type="EMBL" id="HGQ59846.1"/>
    </source>
</evidence>
<protein>
    <submittedName>
        <fullName evidence="7">Archaeal proteasome endopeptidase complex subunit alpha</fullName>
        <ecNumber evidence="7">3.4.25.1</ecNumber>
    </submittedName>
</protein>
<dbReference type="Pfam" id="PF10584">
    <property type="entry name" value="Proteasome_A_N"/>
    <property type="match status" value="1"/>
</dbReference>
<dbReference type="SMART" id="SM00948">
    <property type="entry name" value="Proteasome_A_N"/>
    <property type="match status" value="1"/>
</dbReference>
<dbReference type="InterPro" id="IPR019982">
    <property type="entry name" value="Proteasome_asu_arc"/>
</dbReference>
<comment type="subcellular location">
    <subcellularLocation>
        <location evidence="1">Cytoplasm</location>
    </subcellularLocation>
</comment>
<dbReference type="Pfam" id="PF00227">
    <property type="entry name" value="Proteasome"/>
    <property type="match status" value="1"/>
</dbReference>
<dbReference type="NCBIfam" id="NF003075">
    <property type="entry name" value="PRK03996.1"/>
    <property type="match status" value="1"/>
</dbReference>
<evidence type="ECO:0000259" key="5">
    <source>
        <dbReference type="SMART" id="SM00948"/>
    </source>
</evidence>
<feature type="domain" description="Proteasome alpha-type subunits" evidence="5">
    <location>
        <begin position="11"/>
        <end position="33"/>
    </location>
</feature>
<dbReference type="SUPFAM" id="SSF56235">
    <property type="entry name" value="N-terminal nucleophile aminohydrolases (Ntn hydrolases)"/>
    <property type="match status" value="1"/>
</dbReference>
<dbReference type="EC" id="3.4.25.1" evidence="7"/>
<evidence type="ECO:0000256" key="1">
    <source>
        <dbReference type="ARBA" id="ARBA00004496"/>
    </source>
</evidence>
<evidence type="ECO:0000313" key="7">
    <source>
        <dbReference type="EMBL" id="HGQ73869.1"/>
    </source>
</evidence>
<dbReference type="GO" id="GO:0004298">
    <property type="term" value="F:threonine-type endopeptidase activity"/>
    <property type="evidence" value="ECO:0007669"/>
    <property type="project" value="InterPro"/>
</dbReference>
<reference evidence="7" key="1">
    <citation type="journal article" date="2020" name="mSystems">
        <title>Genome- and Community-Level Interaction Insights into Carbon Utilization and Element Cycling Functions of Hydrothermarchaeota in Hydrothermal Sediment.</title>
        <authorList>
            <person name="Zhou Z."/>
            <person name="Liu Y."/>
            <person name="Xu W."/>
            <person name="Pan J."/>
            <person name="Luo Z.H."/>
            <person name="Li M."/>
        </authorList>
    </citation>
    <scope>NUCLEOTIDE SEQUENCE [LARGE SCALE GENOMIC DNA]</scope>
    <source>
        <strain evidence="6">SpSt-638</strain>
        <strain evidence="7">SpSt-648</strain>
    </source>
</reference>
<dbReference type="InterPro" id="IPR023332">
    <property type="entry name" value="Proteasome_alpha-type"/>
</dbReference>
<dbReference type="Gene3D" id="3.60.20.10">
    <property type="entry name" value="Glutamine Phosphoribosylpyrophosphate, subunit 1, domain 1"/>
    <property type="match status" value="1"/>
</dbReference>
<dbReference type="GO" id="GO:0019773">
    <property type="term" value="C:proteasome core complex, alpha-subunit complex"/>
    <property type="evidence" value="ECO:0007669"/>
    <property type="project" value="UniProtKB-UniRule"/>
</dbReference>
<keyword evidence="2" id="KW-0963">Cytoplasm</keyword>
<sequence length="246" mass="27572">MSFGVPAAAAYDRAITIFAPDGRIYQVEYAYESVRRGWTTLGMRSENGAVLVVHKKKTQPLIDEKFIQKIYVVDEHVGATFAGMAGDGRVLIEYARTIALLHRFYYDEPVTIEYIARRVGNVKQAYTQHAGVRPFGVMLIFAGIDDEPRVFATEPTGRYVSYYAVTAGEKSSEALSLIEKKYSVKMSADELVKLGVEVIANSAEEKITSENLEIGLITVSEKKFRILGFEEVERIIRELVSEGRIK</sequence>
<dbReference type="NCBIfam" id="TIGR03633">
    <property type="entry name" value="arc_protsome_A"/>
    <property type="match status" value="1"/>
</dbReference>